<dbReference type="EMBL" id="VTPY01000007">
    <property type="protein sequence ID" value="KAA0010302.1"/>
    <property type="molecule type" value="Genomic_DNA"/>
</dbReference>
<name>A0A7V7FX18_9GAMM</name>
<dbReference type="GO" id="GO:0044010">
    <property type="term" value="P:single-species biofilm formation"/>
    <property type="evidence" value="ECO:0007669"/>
    <property type="project" value="TreeGrafter"/>
</dbReference>
<dbReference type="PANTHER" id="PTHR43685:SF2">
    <property type="entry name" value="GLYCOSYLTRANSFERASE 2-LIKE DOMAIN-CONTAINING PROTEIN"/>
    <property type="match status" value="1"/>
</dbReference>
<dbReference type="InterPro" id="IPR029044">
    <property type="entry name" value="Nucleotide-diphossugar_trans"/>
</dbReference>
<evidence type="ECO:0000259" key="1">
    <source>
        <dbReference type="Pfam" id="PF00535"/>
    </source>
</evidence>
<dbReference type="CDD" id="cd00761">
    <property type="entry name" value="Glyco_tranf_GTA_type"/>
    <property type="match status" value="1"/>
</dbReference>
<dbReference type="GO" id="GO:0016740">
    <property type="term" value="F:transferase activity"/>
    <property type="evidence" value="ECO:0007669"/>
    <property type="project" value="UniProtKB-KW"/>
</dbReference>
<dbReference type="AlphaFoldDB" id="A0A7V7FX18"/>
<evidence type="ECO:0000313" key="2">
    <source>
        <dbReference type="EMBL" id="KAA0010302.1"/>
    </source>
</evidence>
<protein>
    <submittedName>
        <fullName evidence="2">Glycosyltransferase family 2 protein</fullName>
    </submittedName>
</protein>
<dbReference type="InterPro" id="IPR001173">
    <property type="entry name" value="Glyco_trans_2-like"/>
</dbReference>
<dbReference type="Proteomes" id="UP000486760">
    <property type="component" value="Unassembled WGS sequence"/>
</dbReference>
<dbReference type="Gene3D" id="3.90.550.10">
    <property type="entry name" value="Spore Coat Polysaccharide Biosynthesis Protein SpsA, Chain A"/>
    <property type="match status" value="1"/>
</dbReference>
<sequence>MPLISVVIPVHNEAQNLKTSLPSLFRQVFKDIEVIAVDEESTDGSLELLRRHERAGRLQLLHSRHDDGPLVACNGGANHAVGDWLMFFDARDLLLFDHLSRMAEAIARFPDIELFINAYQCMSAQRGLIKVAPLPQGVLSRLSALTAYAHEDFIHPHAACLRRQRFLALGGFPERYPLGGEDYFWLKALCEIEAIHYDDTVTSLWQEAEGGLGSSDVLPPHPAQDLLDPYRQRLPRRERRQLLAAVNRKLLDWGMENKRRGHPVRPTLAALRLAGMTSELWPLLLRLALPQAWSRRLLGRSK</sequence>
<dbReference type="SUPFAM" id="SSF53448">
    <property type="entry name" value="Nucleotide-diphospho-sugar transferases"/>
    <property type="match status" value="1"/>
</dbReference>
<organism evidence="2 3">
    <name type="scientific">Billgrantia pellis</name>
    <dbReference type="NCBI Taxonomy" id="2606936"/>
    <lineage>
        <taxon>Bacteria</taxon>
        <taxon>Pseudomonadati</taxon>
        <taxon>Pseudomonadota</taxon>
        <taxon>Gammaproteobacteria</taxon>
        <taxon>Oceanospirillales</taxon>
        <taxon>Halomonadaceae</taxon>
        <taxon>Billgrantia</taxon>
    </lineage>
</organism>
<feature type="domain" description="Glycosyltransferase 2-like" evidence="1">
    <location>
        <begin position="5"/>
        <end position="112"/>
    </location>
</feature>
<proteinExistence type="predicted"/>
<dbReference type="Pfam" id="PF00535">
    <property type="entry name" value="Glycos_transf_2"/>
    <property type="match status" value="1"/>
</dbReference>
<dbReference type="PANTHER" id="PTHR43685">
    <property type="entry name" value="GLYCOSYLTRANSFERASE"/>
    <property type="match status" value="1"/>
</dbReference>
<dbReference type="InterPro" id="IPR050834">
    <property type="entry name" value="Glycosyltransf_2"/>
</dbReference>
<dbReference type="RefSeq" id="WP_149329684.1">
    <property type="nucleotide sequence ID" value="NZ_VTPY01000007.1"/>
</dbReference>
<comment type="caution">
    <text evidence="2">The sequence shown here is derived from an EMBL/GenBank/DDBJ whole genome shotgun (WGS) entry which is preliminary data.</text>
</comment>
<gene>
    <name evidence="2" type="ORF">F0A17_17690</name>
</gene>
<reference evidence="2 3" key="1">
    <citation type="submission" date="2019-08" db="EMBL/GenBank/DDBJ databases">
        <title>Bioinformatics analysis of the strain L3 and L5.</title>
        <authorList>
            <person name="Li X."/>
        </authorList>
    </citation>
    <scope>NUCLEOTIDE SEQUENCE [LARGE SCALE GENOMIC DNA]</scope>
    <source>
        <strain evidence="2 3">L5</strain>
    </source>
</reference>
<keyword evidence="3" id="KW-1185">Reference proteome</keyword>
<accession>A0A7V7FX18</accession>
<keyword evidence="2" id="KW-0808">Transferase</keyword>
<evidence type="ECO:0000313" key="3">
    <source>
        <dbReference type="Proteomes" id="UP000486760"/>
    </source>
</evidence>